<dbReference type="SMART" id="SM00530">
    <property type="entry name" value="HTH_XRE"/>
    <property type="match status" value="1"/>
</dbReference>
<dbReference type="InterPro" id="IPR010982">
    <property type="entry name" value="Lambda_DNA-bd_dom_sf"/>
</dbReference>
<dbReference type="PANTHER" id="PTHR40661:SF3">
    <property type="entry name" value="FELS-1 PROPHAGE TRANSCRIPTIONAL REGULATOR"/>
    <property type="match status" value="1"/>
</dbReference>
<feature type="domain" description="HTH cro/C1-type" evidence="4">
    <location>
        <begin position="25"/>
        <end position="68"/>
    </location>
</feature>
<evidence type="ECO:0000313" key="8">
    <source>
        <dbReference type="Proteomes" id="UP000224871"/>
    </source>
</evidence>
<keyword evidence="8" id="KW-1185">Reference proteome</keyword>
<dbReference type="Pfam" id="PF00717">
    <property type="entry name" value="Peptidase_S24"/>
    <property type="match status" value="1"/>
</dbReference>
<dbReference type="Gene3D" id="2.10.109.10">
    <property type="entry name" value="Umud Fragment, subunit A"/>
    <property type="match status" value="1"/>
</dbReference>
<dbReference type="Proteomes" id="UP000196435">
    <property type="component" value="Unassembled WGS sequence"/>
</dbReference>
<dbReference type="SUPFAM" id="SSF51306">
    <property type="entry name" value="LexA/Signal peptidase"/>
    <property type="match status" value="1"/>
</dbReference>
<dbReference type="PANTHER" id="PTHR40661">
    <property type="match status" value="1"/>
</dbReference>
<name>A0A1N6MWT7_9GAMM</name>
<dbReference type="GO" id="GO:0003677">
    <property type="term" value="F:DNA binding"/>
    <property type="evidence" value="ECO:0007669"/>
    <property type="project" value="UniProtKB-KW"/>
</dbReference>
<evidence type="ECO:0000313" key="5">
    <source>
        <dbReference type="EMBL" id="PHM33306.1"/>
    </source>
</evidence>
<sequence length="223" mass="25295">MSSLTDMLISNIRYLMYRHDISSFTELAKRLKMPQSTMHRISVGEIKDPKYSTLKQIADYFGVSAIDLIECDLQNTQPTTVIEVEGEYYPHTYPQIPIRNDVTLSDEDNNTELKPSENNGYLRWPSHDVNAYAVKCTGASLMPRIKEGEFVVVEPSHEVTPGDEVLIITIDGKVTVKTFIFERDGNLHLIPVNEDHAPTRLPKNDIETLHYVAGIAKPDLIKH</sequence>
<gene>
    <name evidence="5" type="ORF">Xinn_02563</name>
    <name evidence="6" type="ORF">XIS1_1800019</name>
</gene>
<reference evidence="7" key="2">
    <citation type="submission" date="2016-12" db="EMBL/GenBank/DDBJ databases">
        <authorList>
            <person name="Gaudriault S."/>
        </authorList>
    </citation>
    <scope>NUCLEOTIDE SEQUENCE [LARGE SCALE GENOMIC DNA]</scope>
    <source>
        <strain evidence="7">HGB1681 (deposited as PTA-6826 in the American Type Culture Collection)</strain>
    </source>
</reference>
<dbReference type="InterPro" id="IPR015927">
    <property type="entry name" value="Peptidase_S24_S26A/B/C"/>
</dbReference>
<evidence type="ECO:0000256" key="2">
    <source>
        <dbReference type="ARBA" id="ARBA00023125"/>
    </source>
</evidence>
<evidence type="ECO:0000256" key="1">
    <source>
        <dbReference type="ARBA" id="ARBA00023015"/>
    </source>
</evidence>
<protein>
    <submittedName>
        <fullName evidence="5">Phage repressor protein</fullName>
    </submittedName>
    <submittedName>
        <fullName evidence="6">Predicted phage repressor</fullName>
    </submittedName>
</protein>
<keyword evidence="3" id="KW-0804">Transcription</keyword>
<keyword evidence="1" id="KW-0805">Transcription regulation</keyword>
<dbReference type="EMBL" id="FTLG01000091">
    <property type="protein sequence ID" value="SIP73296.1"/>
    <property type="molecule type" value="Genomic_DNA"/>
</dbReference>
<reference evidence="5 8" key="3">
    <citation type="journal article" date="2017" name="Nat. Microbiol.">
        <title>Natural product diversity associated with the nematode symbionts Photorhabdus and Xenorhabdus.</title>
        <authorList>
            <person name="Tobias N.J."/>
            <person name="Wolff H."/>
            <person name="Djahanschiri B."/>
            <person name="Grundmann F."/>
            <person name="Kronenwerth M."/>
            <person name="Shi Y.M."/>
            <person name="Simonyi S."/>
            <person name="Grun P."/>
            <person name="Shapiro-Ilan D."/>
            <person name="Pidot S.J."/>
            <person name="Stinear T.P."/>
            <person name="Ebersberger I."/>
            <person name="Bode H.B."/>
        </authorList>
    </citation>
    <scope>NUCLEOTIDE SEQUENCE [LARGE SCALE GENOMIC DNA]</scope>
    <source>
        <strain evidence="5 8">DSM 16336</strain>
    </source>
</reference>
<dbReference type="RefSeq" id="WP_086956783.1">
    <property type="nucleotide sequence ID" value="NZ_CAWNQC010000228.1"/>
</dbReference>
<dbReference type="CDD" id="cd06529">
    <property type="entry name" value="S24_LexA-like"/>
    <property type="match status" value="1"/>
</dbReference>
<keyword evidence="2" id="KW-0238">DNA-binding</keyword>
<dbReference type="InterPro" id="IPR039418">
    <property type="entry name" value="LexA-like"/>
</dbReference>
<evidence type="ECO:0000256" key="3">
    <source>
        <dbReference type="ARBA" id="ARBA00023163"/>
    </source>
</evidence>
<evidence type="ECO:0000313" key="7">
    <source>
        <dbReference type="Proteomes" id="UP000196435"/>
    </source>
</evidence>
<dbReference type="EMBL" id="NIBU01000031">
    <property type="protein sequence ID" value="PHM33306.1"/>
    <property type="molecule type" value="Genomic_DNA"/>
</dbReference>
<proteinExistence type="predicted"/>
<dbReference type="OrthoDB" id="9791537at2"/>
<evidence type="ECO:0000259" key="4">
    <source>
        <dbReference type="PROSITE" id="PS50943"/>
    </source>
</evidence>
<dbReference type="InterPro" id="IPR001387">
    <property type="entry name" value="Cro/C1-type_HTH"/>
</dbReference>
<dbReference type="PROSITE" id="PS50943">
    <property type="entry name" value="HTH_CROC1"/>
    <property type="match status" value="1"/>
</dbReference>
<reference evidence="6" key="1">
    <citation type="submission" date="2016-12" db="EMBL/GenBank/DDBJ databases">
        <authorList>
            <person name="Song W.-J."/>
            <person name="Kurnit D.M."/>
        </authorList>
    </citation>
    <scope>NUCLEOTIDE SEQUENCE [LARGE SCALE GENOMIC DNA]</scope>
    <source>
        <strain evidence="6">HGB1681</strain>
    </source>
</reference>
<dbReference type="Proteomes" id="UP000224871">
    <property type="component" value="Unassembled WGS sequence"/>
</dbReference>
<dbReference type="CDD" id="cd00093">
    <property type="entry name" value="HTH_XRE"/>
    <property type="match status" value="1"/>
</dbReference>
<dbReference type="SUPFAM" id="SSF47413">
    <property type="entry name" value="lambda repressor-like DNA-binding domains"/>
    <property type="match status" value="1"/>
</dbReference>
<dbReference type="Pfam" id="PF13443">
    <property type="entry name" value="HTH_26"/>
    <property type="match status" value="1"/>
</dbReference>
<dbReference type="InterPro" id="IPR036286">
    <property type="entry name" value="LexA/Signal_pep-like_sf"/>
</dbReference>
<dbReference type="AlphaFoldDB" id="A0A1N6MWT7"/>
<dbReference type="Gene3D" id="1.10.260.40">
    <property type="entry name" value="lambda repressor-like DNA-binding domains"/>
    <property type="match status" value="1"/>
</dbReference>
<organism evidence="6 7">
    <name type="scientific">Xenorhabdus innexi</name>
    <dbReference type="NCBI Taxonomy" id="290109"/>
    <lineage>
        <taxon>Bacteria</taxon>
        <taxon>Pseudomonadati</taxon>
        <taxon>Pseudomonadota</taxon>
        <taxon>Gammaproteobacteria</taxon>
        <taxon>Enterobacterales</taxon>
        <taxon>Morganellaceae</taxon>
        <taxon>Xenorhabdus</taxon>
    </lineage>
</organism>
<accession>A0A1N6MWT7</accession>
<evidence type="ECO:0000313" key="6">
    <source>
        <dbReference type="EMBL" id="SIP73296.1"/>
    </source>
</evidence>